<dbReference type="PANTHER" id="PTHR33799:SF1">
    <property type="entry name" value="PTS SYSTEM MANNOSE-SPECIFIC EIIAB COMPONENT-RELATED"/>
    <property type="match status" value="1"/>
</dbReference>
<accession>A0ABW5S0K4</accession>
<dbReference type="Gene3D" id="3.40.50.510">
    <property type="entry name" value="Phosphotransferase system, mannose-type IIA component"/>
    <property type="match status" value="1"/>
</dbReference>
<feature type="domain" description="PTS EIIA type-4" evidence="2">
    <location>
        <begin position="2"/>
        <end position="119"/>
    </location>
</feature>
<dbReference type="InterPro" id="IPR051471">
    <property type="entry name" value="Bacterial_PTS_sugar_comp"/>
</dbReference>
<keyword evidence="3" id="KW-0762">Sugar transport</keyword>
<reference evidence="4" key="1">
    <citation type="journal article" date="2019" name="Int. J. Syst. Evol. Microbiol.">
        <title>The Global Catalogue of Microorganisms (GCM) 10K type strain sequencing project: providing services to taxonomists for standard genome sequencing and annotation.</title>
        <authorList>
            <consortium name="The Broad Institute Genomics Platform"/>
            <consortium name="The Broad Institute Genome Sequencing Center for Infectious Disease"/>
            <person name="Wu L."/>
            <person name="Ma J."/>
        </authorList>
    </citation>
    <scope>NUCLEOTIDE SEQUENCE [LARGE SCALE GENOMIC DNA]</scope>
    <source>
        <strain evidence="4">TISTR 2466</strain>
    </source>
</reference>
<evidence type="ECO:0000256" key="1">
    <source>
        <dbReference type="ARBA" id="ARBA00022679"/>
    </source>
</evidence>
<dbReference type="EMBL" id="JBHUMQ010000015">
    <property type="protein sequence ID" value="MFD2693151.1"/>
    <property type="molecule type" value="Genomic_DNA"/>
</dbReference>
<name>A0ABW5S0K4_9BACL</name>
<keyword evidence="3" id="KW-0813">Transport</keyword>
<evidence type="ECO:0000259" key="2">
    <source>
        <dbReference type="PROSITE" id="PS51096"/>
    </source>
</evidence>
<dbReference type="SUPFAM" id="SSF53062">
    <property type="entry name" value="PTS system fructose IIA component-like"/>
    <property type="match status" value="1"/>
</dbReference>
<comment type="caution">
    <text evidence="3">The sequence shown here is derived from an EMBL/GenBank/DDBJ whole genome shotgun (WGS) entry which is preliminary data.</text>
</comment>
<dbReference type="Proteomes" id="UP001597399">
    <property type="component" value="Unassembled WGS sequence"/>
</dbReference>
<dbReference type="PANTHER" id="PTHR33799">
    <property type="entry name" value="PTS PERMEASE-RELATED-RELATED"/>
    <property type="match status" value="1"/>
</dbReference>
<organism evidence="3 4">
    <name type="scientific">Sporolactobacillus shoreicorticis</name>
    <dbReference type="NCBI Taxonomy" id="1923877"/>
    <lineage>
        <taxon>Bacteria</taxon>
        <taxon>Bacillati</taxon>
        <taxon>Bacillota</taxon>
        <taxon>Bacilli</taxon>
        <taxon>Bacillales</taxon>
        <taxon>Sporolactobacillaceae</taxon>
        <taxon>Sporolactobacillus</taxon>
    </lineage>
</organism>
<dbReference type="Pfam" id="PF03610">
    <property type="entry name" value="EIIA-man"/>
    <property type="match status" value="1"/>
</dbReference>
<dbReference type="PROSITE" id="PS51096">
    <property type="entry name" value="PTS_EIIA_TYPE_4"/>
    <property type="match status" value="1"/>
</dbReference>
<gene>
    <name evidence="3" type="ORF">ACFSUE_05835</name>
</gene>
<dbReference type="RefSeq" id="WP_253058417.1">
    <property type="nucleotide sequence ID" value="NZ_JAMXWM010000002.1"/>
</dbReference>
<dbReference type="InterPro" id="IPR036662">
    <property type="entry name" value="PTS_EIIA_man-typ_sf"/>
</dbReference>
<protein>
    <submittedName>
        <fullName evidence="3">PTS sugar transporter subunit IIA</fullName>
    </submittedName>
</protein>
<dbReference type="InterPro" id="IPR004701">
    <property type="entry name" value="PTS_EIIA_man-typ"/>
</dbReference>
<sequence length="139" mass="15331">MIRKFILISHSELANGMHRSLEYIMGRQPNVSSFGLLGNETPDKIIEKIKKKIEPSDFVVVLGDISGGSMCNAARVLLDQPNVVLVGGVNLPLLIELIMSPAQTKEEVVKIVEDLRSSMKVIDTDKQVAAQNLEDFLDN</sequence>
<proteinExistence type="predicted"/>
<keyword evidence="4" id="KW-1185">Reference proteome</keyword>
<evidence type="ECO:0000313" key="4">
    <source>
        <dbReference type="Proteomes" id="UP001597399"/>
    </source>
</evidence>
<keyword evidence="1" id="KW-0808">Transferase</keyword>
<evidence type="ECO:0000313" key="3">
    <source>
        <dbReference type="EMBL" id="MFD2693151.1"/>
    </source>
</evidence>